<evidence type="ECO:0000313" key="2">
    <source>
        <dbReference type="EMBL" id="MVT10596.1"/>
    </source>
</evidence>
<dbReference type="AlphaFoldDB" id="A0A7K1U8F5"/>
<comment type="caution">
    <text evidence="2">The sequence shown here is derived from an EMBL/GenBank/DDBJ whole genome shotgun (WGS) entry which is preliminary data.</text>
</comment>
<protein>
    <submittedName>
        <fullName evidence="2">Uncharacterized protein</fullName>
    </submittedName>
</protein>
<feature type="chain" id="PRO_5029510092" evidence="1">
    <location>
        <begin position="23"/>
        <end position="442"/>
    </location>
</feature>
<organism evidence="2 3">
    <name type="scientific">Chitinophaga tropicalis</name>
    <dbReference type="NCBI Taxonomy" id="2683588"/>
    <lineage>
        <taxon>Bacteria</taxon>
        <taxon>Pseudomonadati</taxon>
        <taxon>Bacteroidota</taxon>
        <taxon>Chitinophagia</taxon>
        <taxon>Chitinophagales</taxon>
        <taxon>Chitinophagaceae</taxon>
        <taxon>Chitinophaga</taxon>
    </lineage>
</organism>
<dbReference type="PROSITE" id="PS51257">
    <property type="entry name" value="PROKAR_LIPOPROTEIN"/>
    <property type="match status" value="1"/>
</dbReference>
<feature type="signal peptide" evidence="1">
    <location>
        <begin position="1"/>
        <end position="22"/>
    </location>
</feature>
<reference evidence="2 3" key="1">
    <citation type="submission" date="2019-12" db="EMBL/GenBank/DDBJ databases">
        <title>Chitinophaga sp. strain ysch24 (GDMCC 1.1355), whole genome shotgun sequence.</title>
        <authorList>
            <person name="Zhang X."/>
        </authorList>
    </citation>
    <scope>NUCLEOTIDE SEQUENCE [LARGE SCALE GENOMIC DNA]</scope>
    <source>
        <strain evidence="3">ysch24</strain>
    </source>
</reference>
<keyword evidence="1" id="KW-0732">Signal</keyword>
<evidence type="ECO:0000256" key="1">
    <source>
        <dbReference type="SAM" id="SignalP"/>
    </source>
</evidence>
<accession>A0A7K1U8F5</accession>
<dbReference type="EMBL" id="WRXN01000009">
    <property type="protein sequence ID" value="MVT10596.1"/>
    <property type="molecule type" value="Genomic_DNA"/>
</dbReference>
<dbReference type="Proteomes" id="UP000461730">
    <property type="component" value="Unassembled WGS sequence"/>
</dbReference>
<proteinExistence type="predicted"/>
<name>A0A7K1U8F5_9BACT</name>
<gene>
    <name evidence="2" type="ORF">GO493_20160</name>
</gene>
<keyword evidence="3" id="KW-1185">Reference proteome</keyword>
<evidence type="ECO:0000313" key="3">
    <source>
        <dbReference type="Proteomes" id="UP000461730"/>
    </source>
</evidence>
<dbReference type="RefSeq" id="WP_157308037.1">
    <property type="nucleotide sequence ID" value="NZ_WRXN01000009.1"/>
</dbReference>
<sequence length="442" mass="48086">MKKYVSLIAILFVACLSLTNCQKETTSGKKVSLTNEEIIKRARNWYEKNHEAHQSAGTRTIIADETPDWSSAIVLAAVADIQVTAVPSYVDNNTGVVKQQIIITDGTEYVNRIVVATPTTAYSSSTQFSNRFATFTGTMQFQNENGTPLGSLSYSGGRGNGSVITSLNRSDISTVAPRSIERIDLAEVEIIAPSLSNNYSPGTVVLVVAPSLVNSVTVSIPLYPTSWGSSSSGTTANVSVNNIRNQVQNPCTSGVINDLLNKGLKNKISKLINRIFGGNGNLDITFREKPATDFPSSVLGELDTQDTQFFGQRTDPTFGGEVYINLNRDSLAGKPKELLATVVLHECIHAYLAQRGNPRLLLQHDLMADSYRGDIAQALKELFPSISDTDAAALSWEGLTETYAWNLNQLRDIQALHPENIAYNQIITLLSYQNGIKGTKCN</sequence>